<name>A0A3B0U9W7_9ZZZZ</name>
<gene>
    <name evidence="2" type="ORF">MNBD_ALPHA12-1821</name>
</gene>
<dbReference type="InterPro" id="IPR041698">
    <property type="entry name" value="Methyltransf_25"/>
</dbReference>
<dbReference type="EMBL" id="UOEO01000073">
    <property type="protein sequence ID" value="VAW17504.1"/>
    <property type="molecule type" value="Genomic_DNA"/>
</dbReference>
<feature type="domain" description="Methyltransferase" evidence="1">
    <location>
        <begin position="105"/>
        <end position="196"/>
    </location>
</feature>
<dbReference type="InterPro" id="IPR029063">
    <property type="entry name" value="SAM-dependent_MTases_sf"/>
</dbReference>
<dbReference type="CDD" id="cd02440">
    <property type="entry name" value="AdoMet_MTases"/>
    <property type="match status" value="1"/>
</dbReference>
<evidence type="ECO:0000313" key="2">
    <source>
        <dbReference type="EMBL" id="VAW17504.1"/>
    </source>
</evidence>
<sequence>MERSFIVETNFAYSKLPDQRVVRSKSSTSATVAIGSDIVQPEVKEEMPDIPYYLKETYYWAYVSPRNVGWLDREIVVSTILWGQHLRLQRAAFAEIKPGQKVLQPASVYGNFVPNLARHIGRDGKLDVIDINPIQVSGCRRKLAGLPQASVRLADARNPGGGVYDVVCCYFLMHELPDDYKRDVMNSLLASVAPGGKLVFVDYHKPHWAHPIKPITSIVFDTLEPFAKSLWRHEIKDFADDENGFSWRKQTYFGGLFQKVVAERINGADNN</sequence>
<dbReference type="Pfam" id="PF13649">
    <property type="entry name" value="Methyltransf_25"/>
    <property type="match status" value="1"/>
</dbReference>
<organism evidence="2">
    <name type="scientific">hydrothermal vent metagenome</name>
    <dbReference type="NCBI Taxonomy" id="652676"/>
    <lineage>
        <taxon>unclassified sequences</taxon>
        <taxon>metagenomes</taxon>
        <taxon>ecological metagenomes</taxon>
    </lineage>
</organism>
<reference evidence="2" key="1">
    <citation type="submission" date="2018-06" db="EMBL/GenBank/DDBJ databases">
        <authorList>
            <person name="Zhirakovskaya E."/>
        </authorList>
    </citation>
    <scope>NUCLEOTIDE SEQUENCE</scope>
</reference>
<proteinExistence type="predicted"/>
<protein>
    <recommendedName>
        <fullName evidence="1">Methyltransferase domain-containing protein</fullName>
    </recommendedName>
</protein>
<dbReference type="Gene3D" id="3.40.50.150">
    <property type="entry name" value="Vaccinia Virus protein VP39"/>
    <property type="match status" value="1"/>
</dbReference>
<dbReference type="AlphaFoldDB" id="A0A3B0U9W7"/>
<evidence type="ECO:0000259" key="1">
    <source>
        <dbReference type="Pfam" id="PF13649"/>
    </source>
</evidence>
<dbReference type="NCBIfam" id="NF038261">
    <property type="entry name" value="rhodoquin_RquA"/>
    <property type="match status" value="1"/>
</dbReference>
<dbReference type="SUPFAM" id="SSF53335">
    <property type="entry name" value="S-adenosyl-L-methionine-dependent methyltransferases"/>
    <property type="match status" value="1"/>
</dbReference>
<accession>A0A3B0U9W7</accession>